<organism evidence="1 2">
    <name type="scientific">Meloidogyne hapla</name>
    <name type="common">Root-knot nematode worm</name>
    <dbReference type="NCBI Taxonomy" id="6305"/>
    <lineage>
        <taxon>Eukaryota</taxon>
        <taxon>Metazoa</taxon>
        <taxon>Ecdysozoa</taxon>
        <taxon>Nematoda</taxon>
        <taxon>Chromadorea</taxon>
        <taxon>Rhabditida</taxon>
        <taxon>Tylenchina</taxon>
        <taxon>Tylenchomorpha</taxon>
        <taxon>Tylenchoidea</taxon>
        <taxon>Meloidogynidae</taxon>
        <taxon>Meloidogyninae</taxon>
        <taxon>Meloidogyne</taxon>
    </lineage>
</organism>
<evidence type="ECO:0000313" key="1">
    <source>
        <dbReference type="Proteomes" id="UP000095281"/>
    </source>
</evidence>
<accession>A0A1I8BP32</accession>
<sequence>MRFNDRLFNSQLPFPKIKLLSLILFLFFYVQISSSDGINRTIRDQVKDFLTENLQRIYDDYKNYENVKHINDINLFHLFEGLSLYNDHYRFGGILDYCKGKNKNKSKYEKQIFEHRYSEFELLSHAPNYVKCVNGIYNSFEESKN</sequence>
<evidence type="ECO:0000313" key="2">
    <source>
        <dbReference type="WBParaSite" id="MhA1_Contig360.frz3.gene3"/>
    </source>
</evidence>
<proteinExistence type="predicted"/>
<name>A0A1I8BP32_MELHA</name>
<keyword evidence="1" id="KW-1185">Reference proteome</keyword>
<dbReference type="WBParaSite" id="MhA1_Contig360.frz3.gene3">
    <property type="protein sequence ID" value="MhA1_Contig360.frz3.gene3"/>
    <property type="gene ID" value="MhA1_Contig360.frz3.gene3"/>
</dbReference>
<protein>
    <submittedName>
        <fullName evidence="2">Uncharacterized protein</fullName>
    </submittedName>
</protein>
<dbReference type="Proteomes" id="UP000095281">
    <property type="component" value="Unplaced"/>
</dbReference>
<reference evidence="2" key="1">
    <citation type="submission" date="2016-11" db="UniProtKB">
        <authorList>
            <consortium name="WormBaseParasite"/>
        </authorList>
    </citation>
    <scope>IDENTIFICATION</scope>
</reference>
<dbReference type="AlphaFoldDB" id="A0A1I8BP32"/>